<organism evidence="1">
    <name type="scientific">Anguilla anguilla</name>
    <name type="common">European freshwater eel</name>
    <name type="synonym">Muraena anguilla</name>
    <dbReference type="NCBI Taxonomy" id="7936"/>
    <lineage>
        <taxon>Eukaryota</taxon>
        <taxon>Metazoa</taxon>
        <taxon>Chordata</taxon>
        <taxon>Craniata</taxon>
        <taxon>Vertebrata</taxon>
        <taxon>Euteleostomi</taxon>
        <taxon>Actinopterygii</taxon>
        <taxon>Neopterygii</taxon>
        <taxon>Teleostei</taxon>
        <taxon>Anguilliformes</taxon>
        <taxon>Anguillidae</taxon>
        <taxon>Anguilla</taxon>
    </lineage>
</organism>
<evidence type="ECO:0000313" key="1">
    <source>
        <dbReference type="EMBL" id="JAH43389.1"/>
    </source>
</evidence>
<accession>A0A0E9SPW2</accession>
<reference evidence="1" key="1">
    <citation type="submission" date="2014-11" db="EMBL/GenBank/DDBJ databases">
        <authorList>
            <person name="Amaro Gonzalez C."/>
        </authorList>
    </citation>
    <scope>NUCLEOTIDE SEQUENCE</scope>
</reference>
<dbReference type="EMBL" id="GBXM01065188">
    <property type="protein sequence ID" value="JAH43389.1"/>
    <property type="molecule type" value="Transcribed_RNA"/>
</dbReference>
<sequence length="31" mass="3358">MGWIIMSILLSVGALHPNSLVACQMTSFHSL</sequence>
<reference evidence="1" key="2">
    <citation type="journal article" date="2015" name="Fish Shellfish Immunol.">
        <title>Early steps in the European eel (Anguilla anguilla)-Vibrio vulnificus interaction in the gills: Role of the RtxA13 toxin.</title>
        <authorList>
            <person name="Callol A."/>
            <person name="Pajuelo D."/>
            <person name="Ebbesson L."/>
            <person name="Teles M."/>
            <person name="MacKenzie S."/>
            <person name="Amaro C."/>
        </authorList>
    </citation>
    <scope>NUCLEOTIDE SEQUENCE</scope>
</reference>
<dbReference type="AlphaFoldDB" id="A0A0E9SPW2"/>
<name>A0A0E9SPW2_ANGAN</name>
<protein>
    <submittedName>
        <fullName evidence="1">Uncharacterized protein</fullName>
    </submittedName>
</protein>
<proteinExistence type="predicted"/>